<feature type="repeat" description="ANK" evidence="3">
    <location>
        <begin position="151"/>
        <end position="183"/>
    </location>
</feature>
<gene>
    <name evidence="4" type="ORF">MEDL_43437</name>
</gene>
<feature type="repeat" description="ANK" evidence="3">
    <location>
        <begin position="51"/>
        <end position="83"/>
    </location>
</feature>
<organism evidence="4 5">
    <name type="scientific">Mytilus edulis</name>
    <name type="common">Blue mussel</name>
    <dbReference type="NCBI Taxonomy" id="6550"/>
    <lineage>
        <taxon>Eukaryota</taxon>
        <taxon>Metazoa</taxon>
        <taxon>Spiralia</taxon>
        <taxon>Lophotrochozoa</taxon>
        <taxon>Mollusca</taxon>
        <taxon>Bivalvia</taxon>
        <taxon>Autobranchia</taxon>
        <taxon>Pteriomorphia</taxon>
        <taxon>Mytilida</taxon>
        <taxon>Mytiloidea</taxon>
        <taxon>Mytilidae</taxon>
        <taxon>Mytilinae</taxon>
        <taxon>Mytilus</taxon>
    </lineage>
</organism>
<dbReference type="AlphaFoldDB" id="A0A8S3TGB3"/>
<evidence type="ECO:0000256" key="2">
    <source>
        <dbReference type="ARBA" id="ARBA00023043"/>
    </source>
</evidence>
<dbReference type="OrthoDB" id="6120455at2759"/>
<evidence type="ECO:0000256" key="1">
    <source>
        <dbReference type="ARBA" id="ARBA00022737"/>
    </source>
</evidence>
<dbReference type="Pfam" id="PF00023">
    <property type="entry name" value="Ank"/>
    <property type="match status" value="1"/>
</dbReference>
<dbReference type="PROSITE" id="PS50088">
    <property type="entry name" value="ANK_REPEAT"/>
    <property type="match status" value="4"/>
</dbReference>
<name>A0A8S3TGB3_MYTED</name>
<dbReference type="PRINTS" id="PR01415">
    <property type="entry name" value="ANKYRIN"/>
</dbReference>
<evidence type="ECO:0000313" key="4">
    <source>
        <dbReference type="EMBL" id="CAG2230607.1"/>
    </source>
</evidence>
<reference evidence="4" key="1">
    <citation type="submission" date="2021-03" db="EMBL/GenBank/DDBJ databases">
        <authorList>
            <person name="Bekaert M."/>
        </authorList>
    </citation>
    <scope>NUCLEOTIDE SEQUENCE</scope>
</reference>
<proteinExistence type="predicted"/>
<protein>
    <submittedName>
        <fullName evidence="4">Uncharacterized protein</fullName>
    </submittedName>
</protein>
<dbReference type="Pfam" id="PF12796">
    <property type="entry name" value="Ank_2"/>
    <property type="match status" value="1"/>
</dbReference>
<accession>A0A8S3TGB3</accession>
<feature type="repeat" description="ANK" evidence="3">
    <location>
        <begin position="84"/>
        <end position="116"/>
    </location>
</feature>
<dbReference type="InterPro" id="IPR002110">
    <property type="entry name" value="Ankyrin_rpt"/>
</dbReference>
<dbReference type="EMBL" id="CAJPWZ010002075">
    <property type="protein sequence ID" value="CAG2230607.1"/>
    <property type="molecule type" value="Genomic_DNA"/>
</dbReference>
<comment type="caution">
    <text evidence="4">The sequence shown here is derived from an EMBL/GenBank/DDBJ whole genome shotgun (WGS) entry which is preliminary data.</text>
</comment>
<dbReference type="Gene3D" id="1.25.40.20">
    <property type="entry name" value="Ankyrin repeat-containing domain"/>
    <property type="match status" value="2"/>
</dbReference>
<dbReference type="PROSITE" id="PS50297">
    <property type="entry name" value="ANK_REP_REGION"/>
    <property type="match status" value="4"/>
</dbReference>
<keyword evidence="5" id="KW-1185">Reference proteome</keyword>
<dbReference type="PANTHER" id="PTHR24173">
    <property type="entry name" value="ANKYRIN REPEAT CONTAINING"/>
    <property type="match status" value="1"/>
</dbReference>
<evidence type="ECO:0000313" key="5">
    <source>
        <dbReference type="Proteomes" id="UP000683360"/>
    </source>
</evidence>
<keyword evidence="2 3" id="KW-0040">ANK repeat</keyword>
<dbReference type="InterPro" id="IPR036770">
    <property type="entry name" value="Ankyrin_rpt-contain_sf"/>
</dbReference>
<dbReference type="PANTHER" id="PTHR24173:SF74">
    <property type="entry name" value="ANKYRIN REPEAT DOMAIN-CONTAINING PROTEIN 16"/>
    <property type="match status" value="1"/>
</dbReference>
<sequence>MGLFCISCCWYPPQPIPRCWYPPQPKPRCWYPPQPKNPLLVSTAAETMLQGGRTPLMWAAVKGHLEVVMYLASHGSQLEATDWFGQTPLMLAAEGGHLEVVMYLVSQGSQLEATSTTMGMTPLMWAAWGGHLEVVTYLVSHGSQLEATYPDGQTALHLAAQYGQIDVTKWLTDQGCSPWVKTKQSLDLQTLIIPTHRPHFKSPINTGQIIKVFNMVQSLDLQTLIRPTHRPHFKSPINMDK</sequence>
<feature type="repeat" description="ANK" evidence="3">
    <location>
        <begin position="118"/>
        <end position="150"/>
    </location>
</feature>
<evidence type="ECO:0000256" key="3">
    <source>
        <dbReference type="PROSITE-ProRule" id="PRU00023"/>
    </source>
</evidence>
<dbReference type="SUPFAM" id="SSF48403">
    <property type="entry name" value="Ankyrin repeat"/>
    <property type="match status" value="1"/>
</dbReference>
<keyword evidence="1" id="KW-0677">Repeat</keyword>
<dbReference type="Proteomes" id="UP000683360">
    <property type="component" value="Unassembled WGS sequence"/>
</dbReference>
<dbReference type="SMART" id="SM00248">
    <property type="entry name" value="ANK"/>
    <property type="match status" value="4"/>
</dbReference>